<evidence type="ECO:0000256" key="7">
    <source>
        <dbReference type="ARBA" id="ARBA00022670"/>
    </source>
</evidence>
<dbReference type="EMBL" id="VOPL01000001">
    <property type="protein sequence ID" value="TXB70706.1"/>
    <property type="molecule type" value="Genomic_DNA"/>
</dbReference>
<dbReference type="InterPro" id="IPR012779">
    <property type="entry name" value="Peptidase_M1_pepN"/>
</dbReference>
<keyword evidence="10" id="KW-0862">Zinc</keyword>
<protein>
    <recommendedName>
        <fullName evidence="5 12">Aminopeptidase N</fullName>
        <ecNumber evidence="4 12">3.4.11.2</ecNumber>
    </recommendedName>
</protein>
<dbReference type="FunFam" id="2.60.40.1840:FF:000001">
    <property type="entry name" value="Aminopeptidase N"/>
    <property type="match status" value="1"/>
</dbReference>
<evidence type="ECO:0000256" key="8">
    <source>
        <dbReference type="ARBA" id="ARBA00022723"/>
    </source>
</evidence>
<evidence type="ECO:0000313" key="17">
    <source>
        <dbReference type="EMBL" id="TXB70706.1"/>
    </source>
</evidence>
<dbReference type="InterPro" id="IPR014782">
    <property type="entry name" value="Peptidase_M1_dom"/>
</dbReference>
<gene>
    <name evidence="17" type="primary">pepN</name>
    <name evidence="17" type="ORF">FQV27_02250</name>
</gene>
<dbReference type="InterPro" id="IPR038438">
    <property type="entry name" value="PepN_Ig-like_sf"/>
</dbReference>
<keyword evidence="6 17" id="KW-0031">Aminopeptidase</keyword>
<evidence type="ECO:0000256" key="6">
    <source>
        <dbReference type="ARBA" id="ARBA00022438"/>
    </source>
</evidence>
<keyword evidence="7" id="KW-0645">Protease</keyword>
<keyword evidence="8" id="KW-0479">Metal-binding</keyword>
<dbReference type="OrthoDB" id="100605at2"/>
<dbReference type="EC" id="3.4.11.2" evidence="4 12"/>
<evidence type="ECO:0000313" key="18">
    <source>
        <dbReference type="Proteomes" id="UP000321562"/>
    </source>
</evidence>
<dbReference type="Pfam" id="PF17900">
    <property type="entry name" value="Peptidase_M1_N"/>
    <property type="match status" value="1"/>
</dbReference>
<comment type="similarity">
    <text evidence="3">Belongs to the peptidase M1 family.</text>
</comment>
<evidence type="ECO:0000256" key="5">
    <source>
        <dbReference type="ARBA" id="ARBA00015611"/>
    </source>
</evidence>
<dbReference type="Gene3D" id="2.60.40.1730">
    <property type="entry name" value="tricorn interacting facor f3 domain"/>
    <property type="match status" value="1"/>
</dbReference>
<comment type="caution">
    <text evidence="17">The sequence shown here is derived from an EMBL/GenBank/DDBJ whole genome shotgun (WGS) entry which is preliminary data.</text>
</comment>
<dbReference type="PRINTS" id="PR00756">
    <property type="entry name" value="ALADIPTASE"/>
</dbReference>
<evidence type="ECO:0000259" key="15">
    <source>
        <dbReference type="Pfam" id="PF17432"/>
    </source>
</evidence>
<evidence type="ECO:0000256" key="9">
    <source>
        <dbReference type="ARBA" id="ARBA00022801"/>
    </source>
</evidence>
<keyword evidence="11" id="KW-0482">Metalloprotease</keyword>
<dbReference type="Pfam" id="PF11940">
    <property type="entry name" value="DUF3458"/>
    <property type="match status" value="1"/>
</dbReference>
<dbReference type="RefSeq" id="WP_147096191.1">
    <property type="nucleotide sequence ID" value="NZ_JBHUFH010000002.1"/>
</dbReference>
<dbReference type="InterPro" id="IPR024601">
    <property type="entry name" value="Peptidase_M1_pepN_C"/>
</dbReference>
<dbReference type="Gene3D" id="3.30.2010.30">
    <property type="match status" value="1"/>
</dbReference>
<dbReference type="InterPro" id="IPR042097">
    <property type="entry name" value="Aminopeptidase_N-like_N_sf"/>
</dbReference>
<dbReference type="SUPFAM" id="SSF63737">
    <property type="entry name" value="Leukotriene A4 hydrolase N-terminal domain"/>
    <property type="match status" value="1"/>
</dbReference>
<keyword evidence="18" id="KW-1185">Reference proteome</keyword>
<evidence type="ECO:0000256" key="1">
    <source>
        <dbReference type="ARBA" id="ARBA00000098"/>
    </source>
</evidence>
<name>A0A5C6S8C9_9RHOB</name>
<dbReference type="Gene3D" id="2.60.40.1840">
    <property type="match status" value="1"/>
</dbReference>
<evidence type="ECO:0000256" key="12">
    <source>
        <dbReference type="NCBIfam" id="TIGR02414"/>
    </source>
</evidence>
<dbReference type="Pfam" id="PF01433">
    <property type="entry name" value="Peptidase_M1"/>
    <property type="match status" value="1"/>
</dbReference>
<feature type="domain" description="Peptidase M1 membrane alanine aminopeptidase" evidence="13">
    <location>
        <begin position="222"/>
        <end position="436"/>
    </location>
</feature>
<evidence type="ECO:0000256" key="3">
    <source>
        <dbReference type="ARBA" id="ARBA00010136"/>
    </source>
</evidence>
<evidence type="ECO:0000256" key="2">
    <source>
        <dbReference type="ARBA" id="ARBA00001947"/>
    </source>
</evidence>
<dbReference type="GO" id="GO:0006508">
    <property type="term" value="P:proteolysis"/>
    <property type="evidence" value="ECO:0007669"/>
    <property type="project" value="UniProtKB-UniRule"/>
</dbReference>
<organism evidence="17 18">
    <name type="scientific">Paracoccus aurantiacus</name>
    <dbReference type="NCBI Taxonomy" id="2599412"/>
    <lineage>
        <taxon>Bacteria</taxon>
        <taxon>Pseudomonadati</taxon>
        <taxon>Pseudomonadota</taxon>
        <taxon>Alphaproteobacteria</taxon>
        <taxon>Rhodobacterales</taxon>
        <taxon>Paracoccaceae</taxon>
        <taxon>Paracoccus</taxon>
    </lineage>
</organism>
<dbReference type="GO" id="GO:0016285">
    <property type="term" value="F:alanyl aminopeptidase activity"/>
    <property type="evidence" value="ECO:0007669"/>
    <property type="project" value="UniProtKB-EC"/>
</dbReference>
<evidence type="ECO:0000256" key="11">
    <source>
        <dbReference type="ARBA" id="ARBA00023049"/>
    </source>
</evidence>
<evidence type="ECO:0000256" key="10">
    <source>
        <dbReference type="ARBA" id="ARBA00022833"/>
    </source>
</evidence>
<feature type="domain" description="Peptidase M1 alanyl aminopeptidase Ig-like fold" evidence="14">
    <location>
        <begin position="441"/>
        <end position="534"/>
    </location>
</feature>
<reference evidence="17 18" key="1">
    <citation type="submission" date="2019-08" db="EMBL/GenBank/DDBJ databases">
        <authorList>
            <person name="Ye J."/>
        </authorList>
    </citation>
    <scope>NUCLEOTIDE SEQUENCE [LARGE SCALE GENOMIC DNA]</scope>
    <source>
        <strain evidence="17 18">TK008</strain>
    </source>
</reference>
<dbReference type="InterPro" id="IPR037144">
    <property type="entry name" value="Peptidase_M1_pepN_C_sf"/>
</dbReference>
<proteinExistence type="inferred from homology"/>
<dbReference type="SUPFAM" id="SSF55486">
    <property type="entry name" value="Metalloproteases ('zincins'), catalytic domain"/>
    <property type="match status" value="1"/>
</dbReference>
<dbReference type="InterPro" id="IPR045357">
    <property type="entry name" value="Aminopeptidase_N-like_N"/>
</dbReference>
<dbReference type="PANTHER" id="PTHR46322">
    <property type="entry name" value="PUROMYCIN-SENSITIVE AMINOPEPTIDASE"/>
    <property type="match status" value="1"/>
</dbReference>
<dbReference type="Gene3D" id="1.25.50.10">
    <property type="entry name" value="Peptidase M1, alanyl aminopeptidase, C-terminal domain"/>
    <property type="match status" value="1"/>
</dbReference>
<feature type="domain" description="Aminopeptidase N-like N-terminal" evidence="16">
    <location>
        <begin position="55"/>
        <end position="183"/>
    </location>
</feature>
<comment type="catalytic activity">
    <reaction evidence="1">
        <text>Release of an N-terminal amino acid, Xaa-|-Yaa- from a peptide, amide or arylamide. Xaa is preferably Ala, but may be most amino acids including Pro (slow action). When a terminal hydrophobic residue is followed by a prolyl residue, the two may be released as an intact Xaa-Pro dipeptide.</text>
        <dbReference type="EC" id="3.4.11.2"/>
    </reaction>
</comment>
<dbReference type="InterPro" id="IPR027268">
    <property type="entry name" value="Peptidase_M4/M1_CTD_sf"/>
</dbReference>
<dbReference type="InterPro" id="IPR035414">
    <property type="entry name" value="Peptidase_M1_pepN_Ig-like"/>
</dbReference>
<evidence type="ECO:0000259" key="16">
    <source>
        <dbReference type="Pfam" id="PF17900"/>
    </source>
</evidence>
<comment type="cofactor">
    <cofactor evidence="2">
        <name>Zn(2+)</name>
        <dbReference type="ChEBI" id="CHEBI:29105"/>
    </cofactor>
</comment>
<dbReference type="PANTHER" id="PTHR46322:SF1">
    <property type="entry name" value="PUROMYCIN-SENSITIVE AMINOPEPTIDASE"/>
    <property type="match status" value="1"/>
</dbReference>
<evidence type="ECO:0000259" key="13">
    <source>
        <dbReference type="Pfam" id="PF01433"/>
    </source>
</evidence>
<sequence>MSEEQPVQTPHLLADYRPYPFTINQVRLDFTLDPSATVVRAEIQMTRRQSGELELDIGKDVTLHRISVDGVELEPADVTRDGEVLTVHAALPDQFTLATEVTINPAANTAFEGLYLSNGIFCTQCEAEGFRHITPYPDRPDVMAPFEVTIHSALPVLLSNGNPVSQSDGQAVWQDPWKKPAYLFALVAGDLHAVSGEFTTMSGRHVDLNVWVRPGDEPRAGYALESLVRSMKWDEEAYGREYDLDVFNIVAVDDFNMGAMENKGLNIFNSKLVLASPETATDMDYERIEGVIGHEYFHNWTGNRITCRDWFQLCLKEGLTVFRDQQFTSAMRSAPVKRIQDVVTLRARQFREDQGPLAHPVRPESFVEINNFYTATVYEKGAEVIGMLKRLVGDDGYAKALDLYFDRHDGDAATIEDWLKVFEDATGRDLTQFKRWYSDAGTPILTMSEAWDAATGTLTLTFEQKTPPTPGQPDKPPRVIPIAIGLISPNGDEVQPTTVLEMTKEKQEFTFDGLSAQPVVSALRGFSAPVVLKRQLDAAGKAFLFAHDTDPFARWEAGRDLARETLVAMTGGASPDPEYIAAIGRVLADDDADPAFRAMCLRLPSDEEIAVAISDAGNVPDPDAIHEAREALGAAIASAHDTALDRIYRENAVSEPYEPDADQSGRRALRLAALGLLNRIDGGAGATSLFDQAGNMTERAAALGLLIAAGKADDALQRFYDEFSDVRLVVDMWFMLPVAMAPPKQAVEVAKTLAARADFDWKNPNRFRALIGGLSSNHAGFHAADGLGYDFLADWLLKMDAVNPQIAARMSGAFESWAQYDEARKSHARAALDRMLDAPSLSRNLREMVSRIRNAA</sequence>
<feature type="domain" description="Peptidase M1 alanyl aminopeptidase C-terminal" evidence="15">
    <location>
        <begin position="541"/>
        <end position="852"/>
    </location>
</feature>
<dbReference type="GO" id="GO:0008270">
    <property type="term" value="F:zinc ion binding"/>
    <property type="evidence" value="ECO:0007669"/>
    <property type="project" value="InterPro"/>
</dbReference>
<dbReference type="Proteomes" id="UP000321562">
    <property type="component" value="Unassembled WGS sequence"/>
</dbReference>
<dbReference type="NCBIfam" id="TIGR02414">
    <property type="entry name" value="pepN_proteo"/>
    <property type="match status" value="1"/>
</dbReference>
<dbReference type="Gene3D" id="1.10.390.10">
    <property type="entry name" value="Neutral Protease Domain 2"/>
    <property type="match status" value="1"/>
</dbReference>
<dbReference type="FunFam" id="3.30.2010.30:FF:000002">
    <property type="entry name" value="Putative aminopeptidase N"/>
    <property type="match status" value="1"/>
</dbReference>
<evidence type="ECO:0000256" key="4">
    <source>
        <dbReference type="ARBA" id="ARBA00012564"/>
    </source>
</evidence>
<dbReference type="GO" id="GO:0008237">
    <property type="term" value="F:metallopeptidase activity"/>
    <property type="evidence" value="ECO:0007669"/>
    <property type="project" value="UniProtKB-UniRule"/>
</dbReference>
<accession>A0A5C6S8C9</accession>
<dbReference type="Pfam" id="PF17432">
    <property type="entry name" value="DUF3458_C"/>
    <property type="match status" value="1"/>
</dbReference>
<evidence type="ECO:0000259" key="14">
    <source>
        <dbReference type="Pfam" id="PF11940"/>
    </source>
</evidence>
<keyword evidence="9 17" id="KW-0378">Hydrolase</keyword>
<dbReference type="CDD" id="cd09600">
    <property type="entry name" value="M1_APN"/>
    <property type="match status" value="1"/>
</dbReference>
<dbReference type="AlphaFoldDB" id="A0A5C6S8C9"/>
<dbReference type="InterPro" id="IPR001930">
    <property type="entry name" value="Peptidase_M1"/>
</dbReference>